<dbReference type="STRING" id="321146.A0A139HQG3"/>
<dbReference type="OrthoDB" id="5402307at2759"/>
<dbReference type="AlphaFoldDB" id="A0A139HQG3"/>
<sequence>MVAVNQTITIVNKGGKIVSTSKHLVNVFNEAKSAYNERKAEIKAQRKSDLEARERERKARKQLEALTLVDDEDDSASQRGSRRGSDDGRSVRRKPVPPRRSQRPPVERGISDSFYTNDRTASERHDSHQPSPLRHASLGDNEPQIKELTRRNTDGMQLQNKSSSRRRVSLDDIDMDLAYGELPPPLPESRVEDEIELRTKMTYLQRLLDEGNCVQHSVTAMIDNLQKNPDALAAVALTLGEIANLAAKMAPGALATMKTSFPAIIALLASPQFAIAAGVGVGVTIIAFGGYKIIKKIKAKDSEERLVENAVEAQPASAAEDVDELRELNSIEKWRRGIADEAANSMGTSVDGEFITPVATRTLIEEGKLTEADFKPLEGKSKKSKSRKAKSDVSSSTRRSRGEKVKVKAKKEPSILRSLFKGHSPALAGCQAHIPGRQLQSFLISPTPEDNFVNGLASVEQSVDISGTET</sequence>
<name>A0A139HQG3_9PEZI</name>
<proteinExistence type="predicted"/>
<feature type="region of interest" description="Disordered" evidence="1">
    <location>
        <begin position="375"/>
        <end position="409"/>
    </location>
</feature>
<feature type="compositionally biased region" description="Basic residues" evidence="1">
    <location>
        <begin position="91"/>
        <end position="102"/>
    </location>
</feature>
<evidence type="ECO:0000256" key="2">
    <source>
        <dbReference type="SAM" id="Phobius"/>
    </source>
</evidence>
<protein>
    <submittedName>
        <fullName evidence="3">Uncharacterized protein</fullName>
    </submittedName>
</protein>
<evidence type="ECO:0000313" key="3">
    <source>
        <dbReference type="EMBL" id="KXT04633.1"/>
    </source>
</evidence>
<reference evidence="3 4" key="1">
    <citation type="submission" date="2015-07" db="EMBL/GenBank/DDBJ databases">
        <title>Comparative genomics of the Sigatoka disease complex on banana suggests a link between parallel evolutionary changes in Pseudocercospora fijiensis and Pseudocercospora eumusae and increased virulence on the banana host.</title>
        <authorList>
            <person name="Chang T.-C."/>
            <person name="Salvucci A."/>
            <person name="Crous P.W."/>
            <person name="Stergiopoulos I."/>
        </authorList>
    </citation>
    <scope>NUCLEOTIDE SEQUENCE [LARGE SCALE GENOMIC DNA]</scope>
    <source>
        <strain evidence="3 4">CBS 114824</strain>
    </source>
</reference>
<evidence type="ECO:0000313" key="4">
    <source>
        <dbReference type="Proteomes" id="UP000070133"/>
    </source>
</evidence>
<accession>A0A139HQG3</accession>
<feature type="compositionally biased region" description="Basic and acidic residues" evidence="1">
    <location>
        <begin position="400"/>
        <end position="409"/>
    </location>
</feature>
<organism evidence="3 4">
    <name type="scientific">Pseudocercospora eumusae</name>
    <dbReference type="NCBI Taxonomy" id="321146"/>
    <lineage>
        <taxon>Eukaryota</taxon>
        <taxon>Fungi</taxon>
        <taxon>Dikarya</taxon>
        <taxon>Ascomycota</taxon>
        <taxon>Pezizomycotina</taxon>
        <taxon>Dothideomycetes</taxon>
        <taxon>Dothideomycetidae</taxon>
        <taxon>Mycosphaerellales</taxon>
        <taxon>Mycosphaerellaceae</taxon>
        <taxon>Pseudocercospora</taxon>
    </lineage>
</organism>
<comment type="caution">
    <text evidence="3">The sequence shown here is derived from an EMBL/GenBank/DDBJ whole genome shotgun (WGS) entry which is preliminary data.</text>
</comment>
<gene>
    <name evidence="3" type="ORF">AC578_2096</name>
</gene>
<keyword evidence="2" id="KW-0812">Transmembrane</keyword>
<keyword evidence="2" id="KW-0472">Membrane</keyword>
<keyword evidence="4" id="KW-1185">Reference proteome</keyword>
<feature type="transmembrane region" description="Helical" evidence="2">
    <location>
        <begin position="273"/>
        <end position="294"/>
    </location>
</feature>
<keyword evidence="2" id="KW-1133">Transmembrane helix</keyword>
<feature type="region of interest" description="Disordered" evidence="1">
    <location>
        <begin position="43"/>
        <end position="144"/>
    </location>
</feature>
<feature type="compositionally biased region" description="Basic and acidic residues" evidence="1">
    <location>
        <begin position="43"/>
        <end position="63"/>
    </location>
</feature>
<dbReference type="EMBL" id="LFZN01000019">
    <property type="protein sequence ID" value="KXT04633.1"/>
    <property type="molecule type" value="Genomic_DNA"/>
</dbReference>
<dbReference type="Proteomes" id="UP000070133">
    <property type="component" value="Unassembled WGS sequence"/>
</dbReference>
<evidence type="ECO:0000256" key="1">
    <source>
        <dbReference type="SAM" id="MobiDB-lite"/>
    </source>
</evidence>